<evidence type="ECO:0008006" key="3">
    <source>
        <dbReference type="Google" id="ProtNLM"/>
    </source>
</evidence>
<evidence type="ECO:0000313" key="1">
    <source>
        <dbReference type="EMBL" id="MEN2789339.1"/>
    </source>
</evidence>
<organism evidence="1 2">
    <name type="scientific">Sphingomonas oligophenolica</name>
    <dbReference type="NCBI Taxonomy" id="301154"/>
    <lineage>
        <taxon>Bacteria</taxon>
        <taxon>Pseudomonadati</taxon>
        <taxon>Pseudomonadota</taxon>
        <taxon>Alphaproteobacteria</taxon>
        <taxon>Sphingomonadales</taxon>
        <taxon>Sphingomonadaceae</taxon>
        <taxon>Sphingomonas</taxon>
    </lineage>
</organism>
<evidence type="ECO:0000313" key="2">
    <source>
        <dbReference type="Proteomes" id="UP001419910"/>
    </source>
</evidence>
<proteinExistence type="predicted"/>
<protein>
    <recommendedName>
        <fullName evidence="3">Peptidase M48 domain-containing protein</fullName>
    </recommendedName>
</protein>
<dbReference type="RefSeq" id="WP_343887359.1">
    <property type="nucleotide sequence ID" value="NZ_BAAAEH010000002.1"/>
</dbReference>
<reference evidence="1 2" key="1">
    <citation type="submission" date="2024-05" db="EMBL/GenBank/DDBJ databases">
        <authorList>
            <person name="Liu Q."/>
            <person name="Xin Y.-H."/>
        </authorList>
    </citation>
    <scope>NUCLEOTIDE SEQUENCE [LARGE SCALE GENOMIC DNA]</scope>
    <source>
        <strain evidence="1 2">CGMCC 1.10181</strain>
    </source>
</reference>
<accession>A0ABU9Y0N0</accession>
<name>A0ABU9Y0N0_9SPHN</name>
<sequence length="337" mass="37430">MDGYNERRTAGVRSAITALVLFGAVVLAPPSFAQVETLRPMTKDQEIAYRHQVALAARRTLQRVVIPNISKVIPENERRLLATIDVEVTEHRSEFALAHAFVNNSDNREIEFGDGFMMLSYVMCQDYLVAYKLNELDAFGQFLSDTVQVSEENGERYVRGDSIIDTPPFLNYLHEPTQQITQAVAETSGPAVQMMIDNLTFIFAHELAHHVHGDTTREFPSGLTKAERISLIRREEAAADQYAIDVTTKTGALVMGAIPIMTLFAYSETDPDPDNFGDHPPAACRLRDMAEVAFPQIENQPDFAETLRKNPGAQEGWEASKRSLATLGSLLSGLCPN</sequence>
<dbReference type="Proteomes" id="UP001419910">
    <property type="component" value="Unassembled WGS sequence"/>
</dbReference>
<gene>
    <name evidence="1" type="ORF">ABC974_06870</name>
</gene>
<keyword evidence="2" id="KW-1185">Reference proteome</keyword>
<dbReference type="EMBL" id="JBDIME010000004">
    <property type="protein sequence ID" value="MEN2789339.1"/>
    <property type="molecule type" value="Genomic_DNA"/>
</dbReference>
<comment type="caution">
    <text evidence="1">The sequence shown here is derived from an EMBL/GenBank/DDBJ whole genome shotgun (WGS) entry which is preliminary data.</text>
</comment>